<evidence type="ECO:0008006" key="3">
    <source>
        <dbReference type="Google" id="ProtNLM"/>
    </source>
</evidence>
<dbReference type="RefSeq" id="WP_060936978.1">
    <property type="nucleotide sequence ID" value="NZ_KQ959317.1"/>
</dbReference>
<name>A0A133XWZ4_9LACT</name>
<dbReference type="PATRIC" id="fig|87541.4.peg.1181"/>
<dbReference type="Pfam" id="PF13730">
    <property type="entry name" value="HTH_36"/>
    <property type="match status" value="2"/>
</dbReference>
<dbReference type="InterPro" id="IPR036388">
    <property type="entry name" value="WH-like_DNA-bd_sf"/>
</dbReference>
<evidence type="ECO:0000313" key="2">
    <source>
        <dbReference type="Proteomes" id="UP000070422"/>
    </source>
</evidence>
<proteinExistence type="predicted"/>
<dbReference type="Proteomes" id="UP000070422">
    <property type="component" value="Unassembled WGS sequence"/>
</dbReference>
<evidence type="ECO:0000313" key="1">
    <source>
        <dbReference type="EMBL" id="KXB35458.1"/>
    </source>
</evidence>
<dbReference type="AlphaFoldDB" id="A0A133XWZ4"/>
<dbReference type="EMBL" id="LSCQ01000062">
    <property type="protein sequence ID" value="KXB35458.1"/>
    <property type="molecule type" value="Genomic_DNA"/>
</dbReference>
<comment type="caution">
    <text evidence="1">The sequence shown here is derived from an EMBL/GenBank/DDBJ whole genome shotgun (WGS) entry which is preliminary data.</text>
</comment>
<accession>A0A133XWZ4</accession>
<gene>
    <name evidence="1" type="ORF">HMPREF3187_01191</name>
</gene>
<organism evidence="1 2">
    <name type="scientific">Aerococcus christensenii</name>
    <dbReference type="NCBI Taxonomy" id="87541"/>
    <lineage>
        <taxon>Bacteria</taxon>
        <taxon>Bacillati</taxon>
        <taxon>Bacillota</taxon>
        <taxon>Bacilli</taxon>
        <taxon>Lactobacillales</taxon>
        <taxon>Aerococcaceae</taxon>
        <taxon>Aerococcus</taxon>
    </lineage>
</organism>
<dbReference type="Gene3D" id="1.10.10.10">
    <property type="entry name" value="Winged helix-like DNA-binding domain superfamily/Winged helix DNA-binding domain"/>
    <property type="match status" value="1"/>
</dbReference>
<dbReference type="OrthoDB" id="1821976at2"/>
<reference evidence="1 2" key="1">
    <citation type="submission" date="2016-01" db="EMBL/GenBank/DDBJ databases">
        <authorList>
            <person name="Oliw E.H."/>
        </authorList>
    </citation>
    <scope>NUCLEOTIDE SEQUENCE [LARGE SCALE GENOMIC DNA]</scope>
    <source>
        <strain evidence="1 2">KA00635</strain>
    </source>
</reference>
<protein>
    <recommendedName>
        <fullName evidence="3">Helix-turn-helix domain-containing protein</fullName>
    </recommendedName>
</protein>
<sequence>MFVKPNNYIRLPLHIRQAKDLTGEEKVLYGEIEALSQNGQVCYASNAYFAYLYSCSERTINRRIEKLVVKGYISRILEKNNQRFLQINIPSEESSEIAGLYPQFSYIPSEVRFSKNLNAGEKMIYGEIFTLSNNSFGKCWVDNAYFENLFQLSKATVKRYLQSLIQENHIYKEILVDECSQCKKKAFVVNTPLSFTIQKEEKKETIQDSPEERLKSIRRKAQICHPQGSNLSGERLKFVTPKAQICHP</sequence>